<dbReference type="Gene3D" id="2.40.160.200">
    <property type="entry name" value="LURP1-related"/>
    <property type="match status" value="2"/>
</dbReference>
<dbReference type="InterPro" id="IPR038595">
    <property type="entry name" value="LOR_sf"/>
</dbReference>
<dbReference type="SUPFAM" id="SSF54518">
    <property type="entry name" value="Tubby C-terminal domain-like"/>
    <property type="match status" value="1"/>
</dbReference>
<comment type="similarity">
    <text evidence="1">Belongs to the LOR family.</text>
</comment>
<dbReference type="PANTHER" id="PTHR31087:SF58">
    <property type="entry name" value="OS07G0230700 PROTEIN"/>
    <property type="match status" value="1"/>
</dbReference>
<gene>
    <name evidence="2" type="ORF">HPP92_026131</name>
</gene>
<accession>A0A835PKX6</accession>
<dbReference type="Pfam" id="PF04525">
    <property type="entry name" value="LOR"/>
    <property type="match status" value="1"/>
</dbReference>
<dbReference type="EMBL" id="JADCNL010000024">
    <property type="protein sequence ID" value="KAG0452112.1"/>
    <property type="molecule type" value="Genomic_DNA"/>
</dbReference>
<dbReference type="PANTHER" id="PTHR31087">
    <property type="match status" value="1"/>
</dbReference>
<dbReference type="InterPro" id="IPR025659">
    <property type="entry name" value="Tubby-like_C"/>
</dbReference>
<dbReference type="Proteomes" id="UP000636800">
    <property type="component" value="Unassembled WGS sequence"/>
</dbReference>
<protein>
    <recommendedName>
        <fullName evidence="4">Protein LURP-one-related 15</fullName>
    </recommendedName>
</protein>
<dbReference type="OrthoDB" id="416253at2759"/>
<organism evidence="2 3">
    <name type="scientific">Vanilla planifolia</name>
    <name type="common">Vanilla</name>
    <dbReference type="NCBI Taxonomy" id="51239"/>
    <lineage>
        <taxon>Eukaryota</taxon>
        <taxon>Viridiplantae</taxon>
        <taxon>Streptophyta</taxon>
        <taxon>Embryophyta</taxon>
        <taxon>Tracheophyta</taxon>
        <taxon>Spermatophyta</taxon>
        <taxon>Magnoliopsida</taxon>
        <taxon>Liliopsida</taxon>
        <taxon>Asparagales</taxon>
        <taxon>Orchidaceae</taxon>
        <taxon>Vanilloideae</taxon>
        <taxon>Vanilleae</taxon>
        <taxon>Vanilla</taxon>
    </lineage>
</organism>
<dbReference type="AlphaFoldDB" id="A0A835PKX6"/>
<reference evidence="2 3" key="1">
    <citation type="journal article" date="2020" name="Nat. Food">
        <title>A phased Vanilla planifolia genome enables genetic improvement of flavour and production.</title>
        <authorList>
            <person name="Hasing T."/>
            <person name="Tang H."/>
            <person name="Brym M."/>
            <person name="Khazi F."/>
            <person name="Huang T."/>
            <person name="Chambers A.H."/>
        </authorList>
    </citation>
    <scope>NUCLEOTIDE SEQUENCE [LARGE SCALE GENOMIC DNA]</scope>
    <source>
        <tissue evidence="2">Leaf</tissue>
    </source>
</reference>
<evidence type="ECO:0000256" key="1">
    <source>
        <dbReference type="ARBA" id="ARBA00005437"/>
    </source>
</evidence>
<evidence type="ECO:0008006" key="4">
    <source>
        <dbReference type="Google" id="ProtNLM"/>
    </source>
</evidence>
<evidence type="ECO:0000313" key="3">
    <source>
        <dbReference type="Proteomes" id="UP000636800"/>
    </source>
</evidence>
<comment type="caution">
    <text evidence="2">The sequence shown here is derived from an EMBL/GenBank/DDBJ whole genome shotgun (WGS) entry which is preliminary data.</text>
</comment>
<dbReference type="InterPro" id="IPR007612">
    <property type="entry name" value="LOR"/>
</dbReference>
<keyword evidence="3" id="KW-1185">Reference proteome</keyword>
<evidence type="ECO:0000313" key="2">
    <source>
        <dbReference type="EMBL" id="KAG0452112.1"/>
    </source>
</evidence>
<sequence length="190" mass="20998">MAMQSLPPPTPLPPPSGPACGVVVVSPQFCAPYPVDLTATKRSISLTDGDFGVTDVNGNTIMRVKGTLLSLRDRRVLFDAAGNPLVSMHQKIISIHRRWQVFRGDSSSTKDLLFSARKSSLLQFKTELDVFLASNSGEHRCDFKMSRHYTAKNIVLGKEAFGISIYPNVDYAFVVSLIVILDEINKDRKD</sequence>
<name>A0A835PKX6_VANPL</name>
<proteinExistence type="inferred from homology"/>